<keyword evidence="2" id="KW-1185">Reference proteome</keyword>
<protein>
    <submittedName>
        <fullName evidence="1">Uncharacterized protein</fullName>
    </submittedName>
</protein>
<dbReference type="AlphaFoldDB" id="A0A822YUS5"/>
<evidence type="ECO:0000313" key="1">
    <source>
        <dbReference type="EMBL" id="DAD34845.1"/>
    </source>
</evidence>
<organism evidence="1 2">
    <name type="scientific">Nelumbo nucifera</name>
    <name type="common">Sacred lotus</name>
    <dbReference type="NCBI Taxonomy" id="4432"/>
    <lineage>
        <taxon>Eukaryota</taxon>
        <taxon>Viridiplantae</taxon>
        <taxon>Streptophyta</taxon>
        <taxon>Embryophyta</taxon>
        <taxon>Tracheophyta</taxon>
        <taxon>Spermatophyta</taxon>
        <taxon>Magnoliopsida</taxon>
        <taxon>Proteales</taxon>
        <taxon>Nelumbonaceae</taxon>
        <taxon>Nelumbo</taxon>
    </lineage>
</organism>
<name>A0A822YUS5_NELNU</name>
<sequence>MGSGSFLKVVAKNFDVLAGPLVTLVYPL</sequence>
<dbReference type="EMBL" id="DUZY01000004">
    <property type="protein sequence ID" value="DAD34845.1"/>
    <property type="molecule type" value="Genomic_DNA"/>
</dbReference>
<evidence type="ECO:0000313" key="2">
    <source>
        <dbReference type="Proteomes" id="UP000607653"/>
    </source>
</evidence>
<accession>A0A822YUS5</accession>
<reference evidence="1 2" key="1">
    <citation type="journal article" date="2020" name="Mol. Biol. Evol.">
        <title>Distinct Expression and Methylation Patterns for Genes with Different Fates following a Single Whole-Genome Duplication in Flowering Plants.</title>
        <authorList>
            <person name="Shi T."/>
            <person name="Rahmani R.S."/>
            <person name="Gugger P.F."/>
            <person name="Wang M."/>
            <person name="Li H."/>
            <person name="Zhang Y."/>
            <person name="Li Z."/>
            <person name="Wang Q."/>
            <person name="Van de Peer Y."/>
            <person name="Marchal K."/>
            <person name="Chen J."/>
        </authorList>
    </citation>
    <scope>NUCLEOTIDE SEQUENCE [LARGE SCALE GENOMIC DNA]</scope>
    <source>
        <tissue evidence="1">Leaf</tissue>
    </source>
</reference>
<gene>
    <name evidence="1" type="ORF">HUJ06_005485</name>
</gene>
<proteinExistence type="predicted"/>
<dbReference type="Proteomes" id="UP000607653">
    <property type="component" value="Unassembled WGS sequence"/>
</dbReference>
<comment type="caution">
    <text evidence="1">The sequence shown here is derived from an EMBL/GenBank/DDBJ whole genome shotgun (WGS) entry which is preliminary data.</text>
</comment>